<reference evidence="2" key="1">
    <citation type="submission" date="2014-09" db="EMBL/GenBank/DDBJ databases">
        <authorList>
            <person name="Magalhaes I.L.F."/>
            <person name="Oliveira U."/>
            <person name="Santos F.R."/>
            <person name="Vidigal T.H.D.A."/>
            <person name="Brescovit A.D."/>
            <person name="Santos A.J."/>
        </authorList>
    </citation>
    <scope>NUCLEOTIDE SEQUENCE</scope>
    <source>
        <tissue evidence="2">Shoot tissue taken approximately 20 cm above the soil surface</tissue>
    </source>
</reference>
<evidence type="ECO:0000256" key="1">
    <source>
        <dbReference type="SAM" id="Phobius"/>
    </source>
</evidence>
<dbReference type="EMBL" id="GBRH01215351">
    <property type="protein sequence ID" value="JAD82544.1"/>
    <property type="molecule type" value="Transcribed_RNA"/>
</dbReference>
<keyword evidence="1" id="KW-0812">Transmembrane</keyword>
<keyword evidence="1" id="KW-0472">Membrane</keyword>
<sequence>MVPTAKGTVPFPFISFQVYSLPLPSIFYCIRLSWFRNIRAIFYIFSIGCSQIWG</sequence>
<organism evidence="2">
    <name type="scientific">Arundo donax</name>
    <name type="common">Giant reed</name>
    <name type="synonym">Donax arundinaceus</name>
    <dbReference type="NCBI Taxonomy" id="35708"/>
    <lineage>
        <taxon>Eukaryota</taxon>
        <taxon>Viridiplantae</taxon>
        <taxon>Streptophyta</taxon>
        <taxon>Embryophyta</taxon>
        <taxon>Tracheophyta</taxon>
        <taxon>Spermatophyta</taxon>
        <taxon>Magnoliopsida</taxon>
        <taxon>Liliopsida</taxon>
        <taxon>Poales</taxon>
        <taxon>Poaceae</taxon>
        <taxon>PACMAD clade</taxon>
        <taxon>Arundinoideae</taxon>
        <taxon>Arundineae</taxon>
        <taxon>Arundo</taxon>
    </lineage>
</organism>
<proteinExistence type="predicted"/>
<feature type="transmembrane region" description="Helical" evidence="1">
    <location>
        <begin position="12"/>
        <end position="30"/>
    </location>
</feature>
<name>A0A0A9D1R0_ARUDO</name>
<reference evidence="2" key="2">
    <citation type="journal article" date="2015" name="Data Brief">
        <title>Shoot transcriptome of the giant reed, Arundo donax.</title>
        <authorList>
            <person name="Barrero R.A."/>
            <person name="Guerrero F.D."/>
            <person name="Moolhuijzen P."/>
            <person name="Goolsby J.A."/>
            <person name="Tidwell J."/>
            <person name="Bellgard S.E."/>
            <person name="Bellgard M.I."/>
        </authorList>
    </citation>
    <scope>NUCLEOTIDE SEQUENCE</scope>
    <source>
        <tissue evidence="2">Shoot tissue taken approximately 20 cm above the soil surface</tissue>
    </source>
</reference>
<accession>A0A0A9D1R0</accession>
<protein>
    <submittedName>
        <fullName evidence="2">Uncharacterized protein</fullName>
    </submittedName>
</protein>
<dbReference type="AlphaFoldDB" id="A0A0A9D1R0"/>
<keyword evidence="1" id="KW-1133">Transmembrane helix</keyword>
<evidence type="ECO:0000313" key="2">
    <source>
        <dbReference type="EMBL" id="JAD82544.1"/>
    </source>
</evidence>